<dbReference type="InterPro" id="IPR003653">
    <property type="entry name" value="Peptidase_C48_C"/>
</dbReference>
<dbReference type="EMBL" id="JAHXZJ010001119">
    <property type="protein sequence ID" value="KAH0555281.1"/>
    <property type="molecule type" value="Genomic_DNA"/>
</dbReference>
<dbReference type="AlphaFoldDB" id="A0AAV7IQS1"/>
<comment type="similarity">
    <text evidence="1">Belongs to the peptidase C48 family.</text>
</comment>
<keyword evidence="3" id="KW-0378">Hydrolase</keyword>
<proteinExistence type="inferred from homology"/>
<dbReference type="Pfam" id="PF02902">
    <property type="entry name" value="Peptidase_C48"/>
    <property type="match status" value="1"/>
</dbReference>
<dbReference type="InterPro" id="IPR046349">
    <property type="entry name" value="C1-like_sf"/>
</dbReference>
<evidence type="ECO:0000313" key="6">
    <source>
        <dbReference type="Proteomes" id="UP000826195"/>
    </source>
</evidence>
<evidence type="ECO:0000256" key="3">
    <source>
        <dbReference type="ARBA" id="ARBA00022801"/>
    </source>
</evidence>
<evidence type="ECO:0000256" key="2">
    <source>
        <dbReference type="ARBA" id="ARBA00022670"/>
    </source>
</evidence>
<keyword evidence="2" id="KW-0645">Protease</keyword>
<sequence>MYLMFWYVKGKVCRKLQENNENLVKENTLSKCELVNDVNYYANTKSLIIVIAYDYPTTENFILKKEMTMNGKQLRNLLYRRGSVDAETIDIFAAMNADKINEKYYTKNNTSCGTILIPYCEHEHWILLVVSKTEKSIEILDPYNREKDPTKITNALKSYINKCNRQLNIKSMIAANWIVKIPQDQPLQKLTDKFNSAVYIMYYTQCIGQNLEMNETLDPEKYRETIIHFIMEHSLGLEDKCIYCFRAIDTEKHIVCIMCHRQVHNKCRRLDGMDTEDEEKVEYHEPPKKKICSKNKGENYKCRLCRR</sequence>
<dbReference type="SUPFAM" id="SSF54001">
    <property type="entry name" value="Cysteine proteinases"/>
    <property type="match status" value="1"/>
</dbReference>
<protein>
    <recommendedName>
        <fullName evidence="4">Ubiquitin-like protease family profile domain-containing protein</fullName>
    </recommendedName>
</protein>
<organism evidence="5 6">
    <name type="scientific">Cotesia glomerata</name>
    <name type="common">Lepidopteran parasitic wasp</name>
    <name type="synonym">Apanteles glomeratus</name>
    <dbReference type="NCBI Taxonomy" id="32391"/>
    <lineage>
        <taxon>Eukaryota</taxon>
        <taxon>Metazoa</taxon>
        <taxon>Ecdysozoa</taxon>
        <taxon>Arthropoda</taxon>
        <taxon>Hexapoda</taxon>
        <taxon>Insecta</taxon>
        <taxon>Pterygota</taxon>
        <taxon>Neoptera</taxon>
        <taxon>Endopterygota</taxon>
        <taxon>Hymenoptera</taxon>
        <taxon>Apocrita</taxon>
        <taxon>Ichneumonoidea</taxon>
        <taxon>Braconidae</taxon>
        <taxon>Microgastrinae</taxon>
        <taxon>Cotesia</taxon>
    </lineage>
</organism>
<evidence type="ECO:0000259" key="4">
    <source>
        <dbReference type="Pfam" id="PF02902"/>
    </source>
</evidence>
<reference evidence="5 6" key="1">
    <citation type="journal article" date="2021" name="J. Hered.">
        <title>A chromosome-level genome assembly of the parasitoid wasp, Cotesia glomerata (Hymenoptera: Braconidae).</title>
        <authorList>
            <person name="Pinto B.J."/>
            <person name="Weis J.J."/>
            <person name="Gamble T."/>
            <person name="Ode P.J."/>
            <person name="Paul R."/>
            <person name="Zaspel J.M."/>
        </authorList>
    </citation>
    <scope>NUCLEOTIDE SEQUENCE [LARGE SCALE GENOMIC DNA]</scope>
    <source>
        <strain evidence="5">CgM1</strain>
    </source>
</reference>
<name>A0AAV7IQS1_COTGL</name>
<feature type="domain" description="Ubiquitin-like protease family profile" evidence="4">
    <location>
        <begin position="100"/>
        <end position="212"/>
    </location>
</feature>
<dbReference type="Proteomes" id="UP000826195">
    <property type="component" value="Unassembled WGS sequence"/>
</dbReference>
<dbReference type="InterPro" id="IPR038765">
    <property type="entry name" value="Papain-like_cys_pep_sf"/>
</dbReference>
<gene>
    <name evidence="5" type="ORF">KQX54_016743</name>
</gene>
<dbReference type="Gene3D" id="3.40.395.10">
    <property type="entry name" value="Adenoviral Proteinase, Chain A"/>
    <property type="match status" value="1"/>
</dbReference>
<comment type="caution">
    <text evidence="5">The sequence shown here is derived from an EMBL/GenBank/DDBJ whole genome shotgun (WGS) entry which is preliminary data.</text>
</comment>
<dbReference type="GO" id="GO:0008234">
    <property type="term" value="F:cysteine-type peptidase activity"/>
    <property type="evidence" value="ECO:0007669"/>
    <property type="project" value="InterPro"/>
</dbReference>
<evidence type="ECO:0000256" key="1">
    <source>
        <dbReference type="ARBA" id="ARBA00005234"/>
    </source>
</evidence>
<accession>A0AAV7IQS1</accession>
<dbReference type="GO" id="GO:0006508">
    <property type="term" value="P:proteolysis"/>
    <property type="evidence" value="ECO:0007669"/>
    <property type="project" value="UniProtKB-KW"/>
</dbReference>
<dbReference type="SUPFAM" id="SSF57889">
    <property type="entry name" value="Cysteine-rich domain"/>
    <property type="match status" value="1"/>
</dbReference>
<keyword evidence="6" id="KW-1185">Reference proteome</keyword>
<evidence type="ECO:0000313" key="5">
    <source>
        <dbReference type="EMBL" id="KAH0555281.1"/>
    </source>
</evidence>
<dbReference type="CDD" id="cd20805">
    <property type="entry name" value="C1_DGK_rpt2"/>
    <property type="match status" value="1"/>
</dbReference>